<keyword evidence="4" id="KW-1185">Reference proteome</keyword>
<protein>
    <submittedName>
        <fullName evidence="3">Uncharacterized protein</fullName>
    </submittedName>
</protein>
<dbReference type="EMBL" id="JAKJXP020000050">
    <property type="protein sequence ID" value="KAK7751416.1"/>
    <property type="molecule type" value="Genomic_DNA"/>
</dbReference>
<feature type="compositionally biased region" description="Basic and acidic residues" evidence="1">
    <location>
        <begin position="39"/>
        <end position="57"/>
    </location>
</feature>
<keyword evidence="2" id="KW-0732">Signal</keyword>
<reference evidence="3 4" key="1">
    <citation type="submission" date="2024-02" db="EMBL/GenBank/DDBJ databases">
        <title>De novo assembly and annotation of 12 fungi associated with fruit tree decline syndrome in Ontario, Canada.</title>
        <authorList>
            <person name="Sulman M."/>
            <person name="Ellouze W."/>
            <person name="Ilyukhin E."/>
        </authorList>
    </citation>
    <scope>NUCLEOTIDE SEQUENCE [LARGE SCALE GENOMIC DNA]</scope>
    <source>
        <strain evidence="3 4">M11/M66-122</strain>
    </source>
</reference>
<evidence type="ECO:0000313" key="3">
    <source>
        <dbReference type="EMBL" id="KAK7751416.1"/>
    </source>
</evidence>
<feature type="signal peptide" evidence="2">
    <location>
        <begin position="1"/>
        <end position="22"/>
    </location>
</feature>
<proteinExistence type="predicted"/>
<evidence type="ECO:0000313" key="4">
    <source>
        <dbReference type="Proteomes" id="UP001320420"/>
    </source>
</evidence>
<accession>A0AAN9YNX7</accession>
<feature type="chain" id="PRO_5043018247" evidence="2">
    <location>
        <begin position="23"/>
        <end position="245"/>
    </location>
</feature>
<feature type="compositionally biased region" description="Basic and acidic residues" evidence="1">
    <location>
        <begin position="94"/>
        <end position="117"/>
    </location>
</feature>
<gene>
    <name evidence="3" type="ORF">SLS62_006672</name>
</gene>
<evidence type="ECO:0000256" key="2">
    <source>
        <dbReference type="SAM" id="SignalP"/>
    </source>
</evidence>
<feature type="region of interest" description="Disordered" evidence="1">
    <location>
        <begin position="25"/>
        <end position="57"/>
    </location>
</feature>
<organism evidence="3 4">
    <name type="scientific">Diatrype stigma</name>
    <dbReference type="NCBI Taxonomy" id="117547"/>
    <lineage>
        <taxon>Eukaryota</taxon>
        <taxon>Fungi</taxon>
        <taxon>Dikarya</taxon>
        <taxon>Ascomycota</taxon>
        <taxon>Pezizomycotina</taxon>
        <taxon>Sordariomycetes</taxon>
        <taxon>Xylariomycetidae</taxon>
        <taxon>Xylariales</taxon>
        <taxon>Diatrypaceae</taxon>
        <taxon>Diatrype</taxon>
    </lineage>
</organism>
<evidence type="ECO:0000256" key="1">
    <source>
        <dbReference type="SAM" id="MobiDB-lite"/>
    </source>
</evidence>
<dbReference type="Proteomes" id="UP001320420">
    <property type="component" value="Unassembled WGS sequence"/>
</dbReference>
<feature type="compositionally biased region" description="Low complexity" evidence="1">
    <location>
        <begin position="81"/>
        <end position="92"/>
    </location>
</feature>
<sequence>MTACPVFRLCLLWLAAIQAVSSATTTIPDPLPTFGPRKNYGDRPTDSKGRPPIVQRERLGNGTLSSYSWLEDPFLVDASLDGDNSNNNSGNSQLEKRVHYGEGKGGTDTHDRQGQTHEEEEANKLCVVPVWICDPSWNHAFTEACDILIADNLHKERTLPLWTYSLCYALDWDYWGDYQCCMSWTGIKTAINTSDLLPAAEGLYQRCQFNQQRLGYHVVSGRVIRTQLGGACASQCMSNRDEHCQ</sequence>
<feature type="region of interest" description="Disordered" evidence="1">
    <location>
        <begin position="81"/>
        <end position="119"/>
    </location>
</feature>
<comment type="caution">
    <text evidence="3">The sequence shown here is derived from an EMBL/GenBank/DDBJ whole genome shotgun (WGS) entry which is preliminary data.</text>
</comment>
<name>A0AAN9YNX7_9PEZI</name>
<dbReference type="AlphaFoldDB" id="A0AAN9YNX7"/>